<gene>
    <name evidence="11" type="ORF">FFZ77_26600</name>
</gene>
<name>A0ABW9P0B0_9ACTN</name>
<keyword evidence="6 9" id="KW-1133">Transmembrane helix</keyword>
<keyword evidence="8 9" id="KW-0472">Membrane</keyword>
<evidence type="ECO:0000256" key="7">
    <source>
        <dbReference type="ARBA" id="ARBA00023065"/>
    </source>
</evidence>
<organism evidence="11 12">
    <name type="scientific">Streptomyces katsurahamanus</name>
    <dbReference type="NCBI Taxonomy" id="2577098"/>
    <lineage>
        <taxon>Bacteria</taxon>
        <taxon>Bacillati</taxon>
        <taxon>Actinomycetota</taxon>
        <taxon>Actinomycetes</taxon>
        <taxon>Kitasatosporales</taxon>
        <taxon>Streptomycetaceae</taxon>
        <taxon>Streptomyces</taxon>
    </lineage>
</organism>
<dbReference type="EMBL" id="VDEQ01000305">
    <property type="protein sequence ID" value="MQS39017.1"/>
    <property type="molecule type" value="Genomic_DNA"/>
</dbReference>
<comment type="caution">
    <text evidence="11">The sequence shown here is derived from an EMBL/GenBank/DDBJ whole genome shotgun (WGS) entry which is preliminary data.</text>
</comment>
<keyword evidence="12" id="KW-1185">Reference proteome</keyword>
<feature type="domain" description="Cation/H+ exchanger transmembrane" evidence="10">
    <location>
        <begin position="11"/>
        <end position="413"/>
    </location>
</feature>
<protein>
    <recommendedName>
        <fullName evidence="10">Cation/H+ exchanger transmembrane domain-containing protein</fullName>
    </recommendedName>
</protein>
<dbReference type="Proteomes" id="UP000460558">
    <property type="component" value="Unassembled WGS sequence"/>
</dbReference>
<keyword evidence="4" id="KW-1003">Cell membrane</keyword>
<keyword evidence="7" id="KW-0406">Ion transport</keyword>
<reference evidence="11 12" key="1">
    <citation type="submission" date="2019-06" db="EMBL/GenBank/DDBJ databases">
        <title>Comparative genomics and metabolomics analyses of clavulanic acid producing Streptomyces species provides insight into specialized metabolism and evolution of beta-lactam biosynthetic gene clusters.</title>
        <authorList>
            <person name="Moore M.A."/>
            <person name="Cruz-Morales P."/>
            <person name="Barona Gomez F."/>
            <person name="Kapil T."/>
        </authorList>
    </citation>
    <scope>NUCLEOTIDE SEQUENCE [LARGE SCALE GENOMIC DNA]</scope>
    <source>
        <strain evidence="11 12">T-272</strain>
    </source>
</reference>
<feature type="transmembrane region" description="Helical" evidence="9">
    <location>
        <begin position="330"/>
        <end position="351"/>
    </location>
</feature>
<dbReference type="InterPro" id="IPR006153">
    <property type="entry name" value="Cation/H_exchanger_TM"/>
</dbReference>
<evidence type="ECO:0000259" key="10">
    <source>
        <dbReference type="Pfam" id="PF00999"/>
    </source>
</evidence>
<dbReference type="PANTHER" id="PTHR32507">
    <property type="entry name" value="NA(+)/H(+) ANTIPORTER 1"/>
    <property type="match status" value="1"/>
</dbReference>
<evidence type="ECO:0000256" key="5">
    <source>
        <dbReference type="ARBA" id="ARBA00022692"/>
    </source>
</evidence>
<dbReference type="InterPro" id="IPR038770">
    <property type="entry name" value="Na+/solute_symporter_sf"/>
</dbReference>
<keyword evidence="3" id="KW-0050">Antiport</keyword>
<evidence type="ECO:0000256" key="1">
    <source>
        <dbReference type="ARBA" id="ARBA00004651"/>
    </source>
</evidence>
<feature type="transmembrane region" description="Helical" evidence="9">
    <location>
        <begin position="226"/>
        <end position="251"/>
    </location>
</feature>
<dbReference type="PANTHER" id="PTHR32507:SF8">
    <property type="entry name" value="CNH1P"/>
    <property type="match status" value="1"/>
</dbReference>
<feature type="transmembrane region" description="Helical" evidence="9">
    <location>
        <begin position="61"/>
        <end position="80"/>
    </location>
</feature>
<keyword evidence="2" id="KW-0813">Transport</keyword>
<feature type="transmembrane region" description="Helical" evidence="9">
    <location>
        <begin position="162"/>
        <end position="179"/>
    </location>
</feature>
<feature type="transmembrane region" description="Helical" evidence="9">
    <location>
        <begin position="363"/>
        <end position="381"/>
    </location>
</feature>
<evidence type="ECO:0000313" key="11">
    <source>
        <dbReference type="EMBL" id="MQS39017.1"/>
    </source>
</evidence>
<dbReference type="Pfam" id="PF00999">
    <property type="entry name" value="Na_H_Exchanger"/>
    <property type="match status" value="1"/>
</dbReference>
<evidence type="ECO:0000256" key="2">
    <source>
        <dbReference type="ARBA" id="ARBA00022448"/>
    </source>
</evidence>
<dbReference type="Gene3D" id="1.20.1530.20">
    <property type="match status" value="1"/>
</dbReference>
<feature type="transmembrane region" description="Helical" evidence="9">
    <location>
        <begin position="305"/>
        <end position="323"/>
    </location>
</feature>
<evidence type="ECO:0000256" key="6">
    <source>
        <dbReference type="ARBA" id="ARBA00022989"/>
    </source>
</evidence>
<accession>A0ABW9P0B0</accession>
<feature type="transmembrane region" description="Helical" evidence="9">
    <location>
        <begin position="92"/>
        <end position="112"/>
    </location>
</feature>
<dbReference type="RefSeq" id="WP_323372280.1">
    <property type="nucleotide sequence ID" value="NZ_VDEQ01000305.1"/>
</dbReference>
<evidence type="ECO:0000256" key="8">
    <source>
        <dbReference type="ARBA" id="ARBA00023136"/>
    </source>
</evidence>
<evidence type="ECO:0000256" key="9">
    <source>
        <dbReference type="SAM" id="Phobius"/>
    </source>
</evidence>
<proteinExistence type="predicted"/>
<evidence type="ECO:0000256" key="3">
    <source>
        <dbReference type="ARBA" id="ARBA00022449"/>
    </source>
</evidence>
<sequence>MNPWAVIAAGAVVAGYAAVSRRLAATAVSGPMVLVTCGLAIGPLGLDLIDRAQDAEVTRTLLESALTLVLFTGAASVRLPDLRRESSLPVRLLAVGLPLTMLLGWLVAWAVLPGLSVWELAVVGIVLAPTDAALGQQAVADRRVPALVRHGLNVESGLNDGIVLPFFVLALAAAGGGHGGRQGPLAAFLLALVASSAIGLAAGWLGARVLRWSAARGWSATGWRQILVLAVPIMAYALCVVIDGSGFIGAWTAGLAFGAVLRAGTPDARPPADEATTATADEATTATADDDLRRNIAFSDRLGELLAALSFLFFGAVILGPALEHADWRMPLYAVLSLTVIRMLPVAVSLIGSGLRTPTVSYIGWFGPRGLASLVFGLIAFEEHLPGTELLSGVVAVTVALSVYAHGASAAFLGARYGSWYANALDRAPELREKGPVP</sequence>
<evidence type="ECO:0000313" key="12">
    <source>
        <dbReference type="Proteomes" id="UP000460558"/>
    </source>
</evidence>
<keyword evidence="5 9" id="KW-0812">Transmembrane</keyword>
<evidence type="ECO:0000256" key="4">
    <source>
        <dbReference type="ARBA" id="ARBA00022475"/>
    </source>
</evidence>
<feature type="transmembrane region" description="Helical" evidence="9">
    <location>
        <begin position="393"/>
        <end position="415"/>
    </location>
</feature>
<feature type="transmembrane region" description="Helical" evidence="9">
    <location>
        <begin position="185"/>
        <end position="205"/>
    </location>
</feature>
<feature type="transmembrane region" description="Helical" evidence="9">
    <location>
        <begin position="27"/>
        <end position="49"/>
    </location>
</feature>
<comment type="subcellular location">
    <subcellularLocation>
        <location evidence="1">Cell membrane</location>
        <topology evidence="1">Multi-pass membrane protein</topology>
    </subcellularLocation>
</comment>